<name>A0ABV2MQ27_9HYPH</name>
<dbReference type="PANTHER" id="PTHR23309">
    <property type="entry name" value="3-HYDROXYACYL-COA DEHYROGENASE"/>
    <property type="match status" value="1"/>
</dbReference>
<organism evidence="4 5">
    <name type="scientific">Rhizobium binae</name>
    <dbReference type="NCBI Taxonomy" id="1138190"/>
    <lineage>
        <taxon>Bacteria</taxon>
        <taxon>Pseudomonadati</taxon>
        <taxon>Pseudomonadota</taxon>
        <taxon>Alphaproteobacteria</taxon>
        <taxon>Hyphomicrobiales</taxon>
        <taxon>Rhizobiaceae</taxon>
        <taxon>Rhizobium/Agrobacterium group</taxon>
        <taxon>Rhizobium</taxon>
    </lineage>
</organism>
<evidence type="ECO:0000313" key="4">
    <source>
        <dbReference type="EMBL" id="MET3758570.1"/>
    </source>
</evidence>
<keyword evidence="2" id="KW-0456">Lyase</keyword>
<keyword evidence="3" id="KW-0511">Multifunctional enzyme</keyword>
<proteinExistence type="predicted"/>
<accession>A0ABV2MQ27</accession>
<keyword evidence="1" id="KW-0413">Isomerase</keyword>
<dbReference type="PANTHER" id="PTHR23309:SF49">
    <property type="entry name" value="PEROXISOMAL BIFUNCTIONAL ENZYME"/>
    <property type="match status" value="1"/>
</dbReference>
<evidence type="ECO:0000256" key="3">
    <source>
        <dbReference type="ARBA" id="ARBA00023268"/>
    </source>
</evidence>
<dbReference type="InterPro" id="IPR008927">
    <property type="entry name" value="6-PGluconate_DH-like_C_sf"/>
</dbReference>
<reference evidence="4 5" key="1">
    <citation type="submission" date="2024-06" db="EMBL/GenBank/DDBJ databases">
        <title>Genomic Encyclopedia of Type Strains, Phase IV (KMG-IV): sequencing the most valuable type-strain genomes for metagenomic binning, comparative biology and taxonomic classification.</title>
        <authorList>
            <person name="Goeker M."/>
        </authorList>
    </citation>
    <scope>NUCLEOTIDE SEQUENCE [LARGE SCALE GENOMIC DNA]</scope>
    <source>
        <strain evidence="4 5">DSM 29288</strain>
    </source>
</reference>
<gene>
    <name evidence="4" type="ORF">ABID08_005952</name>
</gene>
<evidence type="ECO:0000256" key="2">
    <source>
        <dbReference type="ARBA" id="ARBA00023239"/>
    </source>
</evidence>
<dbReference type="EMBL" id="JBEPMY010000031">
    <property type="protein sequence ID" value="MET3758570.1"/>
    <property type="molecule type" value="Genomic_DNA"/>
</dbReference>
<dbReference type="SUPFAM" id="SSF48179">
    <property type="entry name" value="6-phosphogluconate dehydrogenase C-terminal domain-like"/>
    <property type="match status" value="2"/>
</dbReference>
<dbReference type="Gene3D" id="1.10.1040.50">
    <property type="match status" value="1"/>
</dbReference>
<evidence type="ECO:0000313" key="5">
    <source>
        <dbReference type="Proteomes" id="UP001549077"/>
    </source>
</evidence>
<protein>
    <submittedName>
        <fullName evidence="4">3-hydroxyacyl-CoA dehydrogenase</fullName>
    </submittedName>
</protein>
<comment type="caution">
    <text evidence="4">The sequence shown here is derived from an EMBL/GenBank/DDBJ whole genome shotgun (WGS) entry which is preliminary data.</text>
</comment>
<evidence type="ECO:0000256" key="1">
    <source>
        <dbReference type="ARBA" id="ARBA00023235"/>
    </source>
</evidence>
<sequence length="111" mass="12598">MRIADRLCELGRLGRKTNKGWYDYSTGEKTIDPVVARLVEEERARTDSKTRNFSGDEVMERILRIMQQEGQSILDEGIAECAPDIDVVMLTGYGFPRHRGGPMYMGISEGR</sequence>
<dbReference type="Proteomes" id="UP001549077">
    <property type="component" value="Unassembled WGS sequence"/>
</dbReference>
<keyword evidence="5" id="KW-1185">Reference proteome</keyword>